<feature type="compositionally biased region" description="Acidic residues" evidence="19">
    <location>
        <begin position="626"/>
        <end position="643"/>
    </location>
</feature>
<dbReference type="GO" id="GO:0051321">
    <property type="term" value="P:meiotic cell cycle"/>
    <property type="evidence" value="ECO:0007669"/>
    <property type="project" value="UniProtKB-KW"/>
</dbReference>
<dbReference type="PANTHER" id="PTHR11081:SF65">
    <property type="entry name" value="DNA DAMAGE-INDUCIBLE PROTEIN DIN7-RELATED"/>
    <property type="match status" value="1"/>
</dbReference>
<comment type="subunit">
    <text evidence="18">Interacts with the MLH1-PMS2 heterodimer via MLH1. Interacts with MSH3. Interacts with the MSH2-MSH6 heterodimer via MSH2, and this interaction may increase the processivity of the 5'-&gt;3' exonuclease activity. Interacts with PCNA, and this interaction may both stimulate the cryptic 3'-&gt;5' exonuclease activity and suppress the 5'-&gt;3' exonuclease activity. Interacts with WRN, and this interaction stimulates both the 5'-&gt;3' exonuclease activity and cleavage of 5'-overhanging flap structures. Interacts with RECQL/RECQ1, and this interaction stimulates cleavage of 5'-overhanging flap structures. Interacts with DNA helicase ZGRF1; the interaction is increased following DNA damage induction.</text>
</comment>
<dbReference type="OrthoDB" id="26491at2759"/>
<dbReference type="Gene3D" id="1.10.150.20">
    <property type="entry name" value="5' to 3' exonuclease, C-terminal subdomain"/>
    <property type="match status" value="1"/>
</dbReference>
<proteinExistence type="predicted"/>
<dbReference type="InterPro" id="IPR008918">
    <property type="entry name" value="HhH2"/>
</dbReference>
<comment type="caution">
    <text evidence="21">The sequence shown here is derived from an EMBL/GenBank/DDBJ whole genome shotgun (WGS) entry which is preliminary data.</text>
</comment>
<dbReference type="AlphaFoldDB" id="A0A8H5MD25"/>
<organism evidence="21 22">
    <name type="scientific">Collybiopsis confluens</name>
    <dbReference type="NCBI Taxonomy" id="2823264"/>
    <lineage>
        <taxon>Eukaryota</taxon>
        <taxon>Fungi</taxon>
        <taxon>Dikarya</taxon>
        <taxon>Basidiomycota</taxon>
        <taxon>Agaricomycotina</taxon>
        <taxon>Agaricomycetes</taxon>
        <taxon>Agaricomycetidae</taxon>
        <taxon>Agaricales</taxon>
        <taxon>Marasmiineae</taxon>
        <taxon>Omphalotaceae</taxon>
        <taxon>Collybiopsis</taxon>
    </lineage>
</organism>
<comment type="subcellular location">
    <subcellularLocation>
        <location evidence="2">Nucleus</location>
    </subcellularLocation>
</comment>
<dbReference type="InterPro" id="IPR029060">
    <property type="entry name" value="PIN-like_dom_sf"/>
</dbReference>
<keyword evidence="22" id="KW-1185">Reference proteome</keyword>
<dbReference type="GO" id="GO:0002376">
    <property type="term" value="P:immune system process"/>
    <property type="evidence" value="ECO:0007669"/>
    <property type="project" value="UniProtKB-KW"/>
</dbReference>
<reference evidence="21 22" key="1">
    <citation type="journal article" date="2020" name="ISME J.">
        <title>Uncovering the hidden diversity of litter-decomposition mechanisms in mushroom-forming fungi.</title>
        <authorList>
            <person name="Floudas D."/>
            <person name="Bentzer J."/>
            <person name="Ahren D."/>
            <person name="Johansson T."/>
            <person name="Persson P."/>
            <person name="Tunlid A."/>
        </authorList>
    </citation>
    <scope>NUCLEOTIDE SEQUENCE [LARGE SCALE GENOMIC DNA]</scope>
    <source>
        <strain evidence="21 22">CBS 406.79</strain>
    </source>
</reference>
<evidence type="ECO:0000256" key="3">
    <source>
        <dbReference type="ARBA" id="ARBA00022553"/>
    </source>
</evidence>
<sequence>MGIQGLLPALKSIQATKPLSEFSGQTIAVDAYVWLHRAVFNCATELATGKPTHRYVNYAMERVRLLRHHGVEPYIVFDGGPLPAKKGTEVERKRKRDEHLARGNLLASQGNHSQARECYLKSVDVTPQMAYQLIKARLGYFFLPTAPAHICSRLCAQSLFTVLTEDSDLLVFGCKNVLLKFDSVACTVVSISRSDFGSITANASDPNSVSLVGWSDVQFRAMAILSGCDYLPSIPGIGLKTACAMLRKWKTPQGVVRQIGLDGKKRVPKGYLAHFKLAEKCFLHQRVYDPLSEKLVYLTDVDLDGWDDSAEAYIGNDLEPGLAKKLAMGDLDPMTLGPIEDINPNFRPSPRILRELPNGLSPKNKGKSKGKKPATGGILNFFGAYNFILRPKSPLPQKNILQQKLPVTAGKASGKRTLAEVLDQDLVAKRKRKKPSSVPTTPNETSKFFVTSIASNVRPASIDFRIGPSSSRTGKENIGCRQAGEEVEESVGDADSVVAQGRVDSEMQDDLRSADNFVEQEDGYLSPSRSMSRDIEDLSSPLRFIPSRSRPISPQADPDDFDLEVDPISSPPPIARAQILRPGQLSSPNQPHVRGPPKVLVERSPVISAKTAPPKHGHVIDLGDSFGDESSSEIDCYGSDDDQTPSPSPLTPEEEPVQDVTSTRVNSPEGLEDSEERELLGVSSRTVIVAAGWRKAWAFDSRQSGPVRQSRNVSEIFLQRRETNVTPTGRYRLSQAAYTQPLLHTPLASNKVSGGDKSSTSSRRSRVAVGNPVGGRKQLTFDEISVVDNVEAAGSDVKPVPDMPEHLTRLRFERFR</sequence>
<feature type="region of interest" description="Disordered" evidence="19">
    <location>
        <begin position="544"/>
        <end position="575"/>
    </location>
</feature>
<evidence type="ECO:0000259" key="20">
    <source>
        <dbReference type="SMART" id="SM00485"/>
    </source>
</evidence>
<dbReference type="InterPro" id="IPR006085">
    <property type="entry name" value="XPG_DNA_repair_N"/>
</dbReference>
<dbReference type="InterPro" id="IPR044752">
    <property type="entry name" value="PIN-like_EXO1"/>
</dbReference>
<evidence type="ECO:0000256" key="8">
    <source>
        <dbReference type="ARBA" id="ARBA00022801"/>
    </source>
</evidence>
<evidence type="ECO:0000256" key="9">
    <source>
        <dbReference type="ARBA" id="ARBA00022839"/>
    </source>
</evidence>
<keyword evidence="9" id="KW-0269">Exonuclease</keyword>
<evidence type="ECO:0000256" key="7">
    <source>
        <dbReference type="ARBA" id="ARBA00022763"/>
    </source>
</evidence>
<feature type="domain" description="XPG N-terminal" evidence="20">
    <location>
        <begin position="1"/>
        <end position="99"/>
    </location>
</feature>
<evidence type="ECO:0000256" key="11">
    <source>
        <dbReference type="ARBA" id="ARBA00022859"/>
    </source>
</evidence>
<dbReference type="GO" id="GO:0005634">
    <property type="term" value="C:nucleus"/>
    <property type="evidence" value="ECO:0007669"/>
    <property type="project" value="UniProtKB-SubCell"/>
</dbReference>
<dbReference type="SMART" id="SM00279">
    <property type="entry name" value="HhH2"/>
    <property type="match status" value="1"/>
</dbReference>
<dbReference type="CDD" id="cd09901">
    <property type="entry name" value="H3TH_FEN1-like"/>
    <property type="match status" value="1"/>
</dbReference>
<gene>
    <name evidence="21" type="ORF">D9757_004079</name>
</gene>
<dbReference type="GO" id="GO:0004527">
    <property type="term" value="F:exonuclease activity"/>
    <property type="evidence" value="ECO:0007669"/>
    <property type="project" value="UniProtKB-KW"/>
</dbReference>
<evidence type="ECO:0000256" key="18">
    <source>
        <dbReference type="ARBA" id="ARBA00064664"/>
    </source>
</evidence>
<dbReference type="GO" id="GO:0006281">
    <property type="term" value="P:DNA repair"/>
    <property type="evidence" value="ECO:0007669"/>
    <property type="project" value="UniProtKB-KW"/>
</dbReference>
<keyword evidence="15" id="KW-0539">Nucleus</keyword>
<dbReference type="Pfam" id="PF00752">
    <property type="entry name" value="XPG_N"/>
    <property type="match status" value="1"/>
</dbReference>
<evidence type="ECO:0000313" key="21">
    <source>
        <dbReference type="EMBL" id="KAF5389542.1"/>
    </source>
</evidence>
<keyword evidence="16" id="KW-0469">Meiosis</keyword>
<dbReference type="InterPro" id="IPR006086">
    <property type="entry name" value="XPG-I_dom"/>
</dbReference>
<dbReference type="PRINTS" id="PR00853">
    <property type="entry name" value="XPGRADSUPER"/>
</dbReference>
<evidence type="ECO:0000256" key="1">
    <source>
        <dbReference type="ARBA" id="ARBA00001946"/>
    </source>
</evidence>
<evidence type="ECO:0000256" key="15">
    <source>
        <dbReference type="ARBA" id="ARBA00023242"/>
    </source>
</evidence>
<dbReference type="InterPro" id="IPR036279">
    <property type="entry name" value="5-3_exonuclease_C_sf"/>
</dbReference>
<dbReference type="FunFam" id="1.10.150.20:FF:000011">
    <property type="entry name" value="exonuclease 1"/>
    <property type="match status" value="1"/>
</dbReference>
<name>A0A8H5MD25_9AGAR</name>
<dbReference type="PROSITE" id="PS00841">
    <property type="entry name" value="XPG_1"/>
    <property type="match status" value="1"/>
</dbReference>
<evidence type="ECO:0000256" key="19">
    <source>
        <dbReference type="SAM" id="MobiDB-lite"/>
    </source>
</evidence>
<evidence type="ECO:0000256" key="17">
    <source>
        <dbReference type="ARBA" id="ARBA00057694"/>
    </source>
</evidence>
<keyword evidence="10" id="KW-0460">Magnesium</keyword>
<dbReference type="InterPro" id="IPR019974">
    <property type="entry name" value="XPG_CS"/>
</dbReference>
<evidence type="ECO:0000256" key="5">
    <source>
        <dbReference type="ARBA" id="ARBA00022723"/>
    </source>
</evidence>
<dbReference type="GO" id="GO:0003677">
    <property type="term" value="F:DNA binding"/>
    <property type="evidence" value="ECO:0007669"/>
    <property type="project" value="UniProtKB-KW"/>
</dbReference>
<evidence type="ECO:0000313" key="22">
    <source>
        <dbReference type="Proteomes" id="UP000518752"/>
    </source>
</evidence>
<accession>A0A8H5MD25</accession>
<evidence type="ECO:0000256" key="13">
    <source>
        <dbReference type="ARBA" id="ARBA00023125"/>
    </source>
</evidence>
<comment type="cofactor">
    <cofactor evidence="1">
        <name>Mg(2+)</name>
        <dbReference type="ChEBI" id="CHEBI:18420"/>
    </cofactor>
</comment>
<dbReference type="InterPro" id="IPR006084">
    <property type="entry name" value="XPG/Rad2"/>
</dbReference>
<keyword evidence="12" id="KW-0007">Acetylation</keyword>
<keyword evidence="3" id="KW-0597">Phosphoprotein</keyword>
<keyword evidence="11" id="KW-0391">Immunity</keyword>
<keyword evidence="6" id="KW-0255">Endonuclease</keyword>
<evidence type="ECO:0000256" key="6">
    <source>
        <dbReference type="ARBA" id="ARBA00022759"/>
    </source>
</evidence>
<comment type="function">
    <text evidence="17">5'-&gt;3' double-stranded DNA exonuclease which may also possess a cryptic 3'-&gt;5' double-stranded DNA exonuclease activity. Functions in DNA mismatch repair (MMR) to excise mismatch-containing DNA tracts directed by strand breaks located either 5' or 3' to the mismatch. Also exhibits endonuclease activity against 5'-overhanging flap structures similar to those generated by displacement synthesis when DNA polymerase encounters the 5'-end of a downstream Okazaki fragment. Required for somatic hypermutation (SHM) and class switch recombination (CSR) of immunoglobulin genes. Essential for male and female meiosis.</text>
</comment>
<protein>
    <recommendedName>
        <fullName evidence="20">XPG N-terminal domain-containing protein</fullName>
    </recommendedName>
</protein>
<dbReference type="Pfam" id="PF00867">
    <property type="entry name" value="XPG_I"/>
    <property type="match status" value="1"/>
</dbReference>
<feature type="region of interest" description="Disordered" evidence="19">
    <location>
        <begin position="608"/>
        <end position="679"/>
    </location>
</feature>
<keyword evidence="8" id="KW-0378">Hydrolase</keyword>
<evidence type="ECO:0000256" key="16">
    <source>
        <dbReference type="ARBA" id="ARBA00023254"/>
    </source>
</evidence>
<dbReference type="Gene3D" id="3.40.50.1010">
    <property type="entry name" value="5'-nuclease"/>
    <property type="match status" value="1"/>
</dbReference>
<dbReference type="FunFam" id="3.40.50.1010:FF:000111">
    <property type="entry name" value="Exonuclease 1"/>
    <property type="match status" value="1"/>
</dbReference>
<feature type="compositionally biased region" description="Low complexity" evidence="19">
    <location>
        <begin position="752"/>
        <end position="770"/>
    </location>
</feature>
<evidence type="ECO:0000256" key="14">
    <source>
        <dbReference type="ARBA" id="ARBA00023204"/>
    </source>
</evidence>
<evidence type="ECO:0000256" key="2">
    <source>
        <dbReference type="ARBA" id="ARBA00004123"/>
    </source>
</evidence>
<feature type="region of interest" description="Disordered" evidence="19">
    <location>
        <begin position="745"/>
        <end position="774"/>
    </location>
</feature>
<evidence type="ECO:0000256" key="10">
    <source>
        <dbReference type="ARBA" id="ARBA00022842"/>
    </source>
</evidence>
<dbReference type="PANTHER" id="PTHR11081">
    <property type="entry name" value="FLAP ENDONUCLEASE FAMILY MEMBER"/>
    <property type="match status" value="1"/>
</dbReference>
<dbReference type="Proteomes" id="UP000518752">
    <property type="component" value="Unassembled WGS sequence"/>
</dbReference>
<dbReference type="CDD" id="cd09857">
    <property type="entry name" value="PIN_EXO1"/>
    <property type="match status" value="1"/>
</dbReference>
<keyword evidence="4" id="KW-0540">Nuclease</keyword>
<evidence type="ECO:0000256" key="12">
    <source>
        <dbReference type="ARBA" id="ARBA00022990"/>
    </source>
</evidence>
<dbReference type="SUPFAM" id="SSF88723">
    <property type="entry name" value="PIN domain-like"/>
    <property type="match status" value="1"/>
</dbReference>
<keyword evidence="14" id="KW-0234">DNA repair</keyword>
<keyword evidence="13" id="KW-0238">DNA-binding</keyword>
<dbReference type="SMART" id="SM00485">
    <property type="entry name" value="XPGN"/>
    <property type="match status" value="1"/>
</dbReference>
<evidence type="ECO:0000256" key="4">
    <source>
        <dbReference type="ARBA" id="ARBA00022722"/>
    </source>
</evidence>
<keyword evidence="7" id="KW-0227">DNA damage</keyword>
<dbReference type="EMBL" id="JAACJN010000021">
    <property type="protein sequence ID" value="KAF5389542.1"/>
    <property type="molecule type" value="Genomic_DNA"/>
</dbReference>
<dbReference type="GO" id="GO:0017108">
    <property type="term" value="F:5'-flap endonuclease activity"/>
    <property type="evidence" value="ECO:0007669"/>
    <property type="project" value="TreeGrafter"/>
</dbReference>
<keyword evidence="5" id="KW-0479">Metal-binding</keyword>
<dbReference type="SUPFAM" id="SSF47807">
    <property type="entry name" value="5' to 3' exonuclease, C-terminal subdomain"/>
    <property type="match status" value="1"/>
</dbReference>
<dbReference type="GO" id="GO:0046872">
    <property type="term" value="F:metal ion binding"/>
    <property type="evidence" value="ECO:0007669"/>
    <property type="project" value="UniProtKB-KW"/>
</dbReference>